<name>A0A0H5SIW8_HERHM</name>
<dbReference type="EMBL" id="CVTD020000024">
    <property type="protein sequence ID" value="CRZ35444.1"/>
    <property type="molecule type" value="Genomic_DNA"/>
</dbReference>
<evidence type="ECO:0000313" key="2">
    <source>
        <dbReference type="Proteomes" id="UP000236497"/>
    </source>
</evidence>
<protein>
    <submittedName>
        <fullName evidence="1">Putative membrane protein</fullName>
    </submittedName>
</protein>
<dbReference type="OrthoDB" id="2066000at2"/>
<proteinExistence type="predicted"/>
<dbReference type="RefSeq" id="WP_103203522.1">
    <property type="nucleotide sequence ID" value="NZ_CVTD020000024.1"/>
</dbReference>
<sequence length="121" mass="13635">MRGKYLYIIILLFMVFVLTACSSKKSSEIEHRAYVMTESEEPIKPTVILSDDNKFSFSYSPLSSYIAIGTYEIDDSNIILKTDDGLYKYVFKIEDGALIFNANESSSIPSYAEVPDGAIFE</sequence>
<accession>A0A0H5SIW8</accession>
<dbReference type="PROSITE" id="PS51257">
    <property type="entry name" value="PROKAR_LIPOPROTEIN"/>
    <property type="match status" value="1"/>
</dbReference>
<dbReference type="Proteomes" id="UP000236497">
    <property type="component" value="Unassembled WGS sequence"/>
</dbReference>
<organism evidence="1 2">
    <name type="scientific">Herbinix hemicellulosilytica</name>
    <dbReference type="NCBI Taxonomy" id="1564487"/>
    <lineage>
        <taxon>Bacteria</taxon>
        <taxon>Bacillati</taxon>
        <taxon>Bacillota</taxon>
        <taxon>Clostridia</taxon>
        <taxon>Lachnospirales</taxon>
        <taxon>Lachnospiraceae</taxon>
        <taxon>Herbinix</taxon>
    </lineage>
</organism>
<gene>
    <name evidence="1" type="ORF">HHT355_2253</name>
</gene>
<keyword evidence="2" id="KW-1185">Reference proteome</keyword>
<evidence type="ECO:0000313" key="1">
    <source>
        <dbReference type="EMBL" id="CRZ35444.1"/>
    </source>
</evidence>
<dbReference type="AlphaFoldDB" id="A0A0H5SIW8"/>
<reference evidence="1 2" key="1">
    <citation type="submission" date="2015-06" db="EMBL/GenBank/DDBJ databases">
        <authorList>
            <person name="Wibberg Daniel"/>
        </authorList>
    </citation>
    <scope>NUCLEOTIDE SEQUENCE [LARGE SCALE GENOMIC DNA]</scope>
    <source>
        <strain evidence="1 2">T3/55T</strain>
    </source>
</reference>